<dbReference type="EMBL" id="PNBA02000022">
    <property type="protein sequence ID" value="KAG6386300.1"/>
    <property type="molecule type" value="Genomic_DNA"/>
</dbReference>
<dbReference type="Pfam" id="PF04939">
    <property type="entry name" value="RRS1"/>
    <property type="match status" value="1"/>
</dbReference>
<evidence type="ECO:0000256" key="6">
    <source>
        <dbReference type="SAM" id="MobiDB-lite"/>
    </source>
</evidence>
<feature type="region of interest" description="Disordered" evidence="6">
    <location>
        <begin position="287"/>
        <end position="325"/>
    </location>
</feature>
<evidence type="ECO:0000256" key="4">
    <source>
        <dbReference type="ARBA" id="ARBA00023242"/>
    </source>
</evidence>
<evidence type="ECO:0000313" key="8">
    <source>
        <dbReference type="Proteomes" id="UP000298416"/>
    </source>
</evidence>
<sequence>MVFGPFTEKDNHGCPVIFGVGFVSNEGVDSFSWLLSEFVECMGFAPKLIITDHDWGMKLPDKVPKKILASEELKKDLDSSIWSELLEPGDFEETWLAIRHDHTSLVIASVAFNWFLLLKHLSYLCPPPSLPLSLKWRKHSMKSIWATLWPSTSTINSRLPHLPEETVKETIELLLMEEIVKETIEQATKLVQAVADALFSLPSTDDPDGPLVKLPEPSTKLPRENPIKGKLPKPRPPTQWEVFAKQKGIQKRKKEKMGYDEQTGTWKRLHGYDRINDDNDIPIIEAKATDEPGTDPFAERRKEKKSRVDKQEGNRLKNLKNAQKAGALPSHIQLAATALPITGTQSQPKRVSKDVLQNVAGMAATATASGGKFDKKLPGEKPLKHEKKYRKYLPAVEGSGMGAIEKQQTESVLNRLMSKHSHQILNVEKAVNMHNMKKEKNQRRQGGQSSNSGKFKANKKSFKKTSKKGPSSSKGKSK</sequence>
<dbReference type="InterPro" id="IPR007023">
    <property type="entry name" value="Ribosom_reg"/>
</dbReference>
<comment type="caution">
    <text evidence="7">The sequence shown here is derived from an EMBL/GenBank/DDBJ whole genome shotgun (WGS) entry which is preliminary data.</text>
</comment>
<dbReference type="PANTHER" id="PTHR47718">
    <property type="entry name" value="OS01G0519700 PROTEIN"/>
    <property type="match status" value="1"/>
</dbReference>
<keyword evidence="4 5" id="KW-0539">Nucleus</keyword>
<evidence type="ECO:0000256" key="2">
    <source>
        <dbReference type="ARBA" id="ARBA00010077"/>
    </source>
</evidence>
<evidence type="ECO:0000313" key="7">
    <source>
        <dbReference type="EMBL" id="KAG6386300.1"/>
    </source>
</evidence>
<dbReference type="AlphaFoldDB" id="A0A8X8W1F0"/>
<reference evidence="7" key="1">
    <citation type="submission" date="2018-01" db="EMBL/GenBank/DDBJ databases">
        <authorList>
            <person name="Mao J.F."/>
        </authorList>
    </citation>
    <scope>NUCLEOTIDE SEQUENCE</scope>
    <source>
        <strain evidence="7">Huo1</strain>
        <tissue evidence="7">Leaf</tissue>
    </source>
</reference>
<dbReference type="Proteomes" id="UP000298416">
    <property type="component" value="Unassembled WGS sequence"/>
</dbReference>
<protein>
    <recommendedName>
        <fullName evidence="5">Ribosome biogenesis regulatory protein</fullName>
    </recommendedName>
</protein>
<keyword evidence="8" id="KW-1185">Reference proteome</keyword>
<feature type="compositionally biased region" description="Basic and acidic residues" evidence="6">
    <location>
        <begin position="297"/>
        <end position="315"/>
    </location>
</feature>
<feature type="region of interest" description="Disordered" evidence="6">
    <location>
        <begin position="428"/>
        <end position="478"/>
    </location>
</feature>
<name>A0A8X8W1F0_SALSN</name>
<reference evidence="7" key="2">
    <citation type="submission" date="2020-08" db="EMBL/GenBank/DDBJ databases">
        <title>Plant Genome Project.</title>
        <authorList>
            <person name="Zhang R.-G."/>
        </authorList>
    </citation>
    <scope>NUCLEOTIDE SEQUENCE</scope>
    <source>
        <strain evidence="7">Huo1</strain>
        <tissue evidence="7">Leaf</tissue>
    </source>
</reference>
<organism evidence="7">
    <name type="scientific">Salvia splendens</name>
    <name type="common">Scarlet sage</name>
    <dbReference type="NCBI Taxonomy" id="180675"/>
    <lineage>
        <taxon>Eukaryota</taxon>
        <taxon>Viridiplantae</taxon>
        <taxon>Streptophyta</taxon>
        <taxon>Embryophyta</taxon>
        <taxon>Tracheophyta</taxon>
        <taxon>Spermatophyta</taxon>
        <taxon>Magnoliopsida</taxon>
        <taxon>eudicotyledons</taxon>
        <taxon>Gunneridae</taxon>
        <taxon>Pentapetalae</taxon>
        <taxon>asterids</taxon>
        <taxon>lamiids</taxon>
        <taxon>Lamiales</taxon>
        <taxon>Lamiaceae</taxon>
        <taxon>Nepetoideae</taxon>
        <taxon>Mentheae</taxon>
        <taxon>Salviinae</taxon>
        <taxon>Salvia</taxon>
        <taxon>Salvia subgen. Calosphace</taxon>
        <taxon>core Calosphace</taxon>
    </lineage>
</organism>
<comment type="subcellular location">
    <subcellularLocation>
        <location evidence="1 5">Nucleus</location>
    </subcellularLocation>
</comment>
<evidence type="ECO:0000256" key="1">
    <source>
        <dbReference type="ARBA" id="ARBA00004123"/>
    </source>
</evidence>
<comment type="function">
    <text evidence="5">Involved in ribosomal large subunit assembly.</text>
</comment>
<feature type="region of interest" description="Disordered" evidence="6">
    <location>
        <begin position="206"/>
        <end position="238"/>
    </location>
</feature>
<proteinExistence type="inferred from homology"/>
<dbReference type="GO" id="GO:0005634">
    <property type="term" value="C:nucleus"/>
    <property type="evidence" value="ECO:0007669"/>
    <property type="project" value="UniProtKB-SubCell"/>
</dbReference>
<feature type="compositionally biased region" description="Low complexity" evidence="6">
    <location>
        <begin position="468"/>
        <end position="478"/>
    </location>
</feature>
<keyword evidence="3 5" id="KW-0690">Ribosome biogenesis</keyword>
<evidence type="ECO:0000256" key="5">
    <source>
        <dbReference type="RuleBase" id="RU364132"/>
    </source>
</evidence>
<feature type="compositionally biased region" description="Basic residues" evidence="6">
    <location>
        <begin position="456"/>
        <end position="467"/>
    </location>
</feature>
<dbReference type="GO" id="GO:0042254">
    <property type="term" value="P:ribosome biogenesis"/>
    <property type="evidence" value="ECO:0007669"/>
    <property type="project" value="UniProtKB-KW"/>
</dbReference>
<evidence type="ECO:0000256" key="3">
    <source>
        <dbReference type="ARBA" id="ARBA00022517"/>
    </source>
</evidence>
<comment type="similarity">
    <text evidence="2 5">Belongs to the RRS1 family.</text>
</comment>
<gene>
    <name evidence="7" type="ORF">SASPL_155195</name>
</gene>
<accession>A0A8X8W1F0</accession>